<reference evidence="2 3" key="1">
    <citation type="submission" date="2023-08" db="EMBL/GenBank/DDBJ databases">
        <title>Black Yeasts Isolated from many extreme environments.</title>
        <authorList>
            <person name="Coleine C."/>
            <person name="Stajich J.E."/>
            <person name="Selbmann L."/>
        </authorList>
    </citation>
    <scope>NUCLEOTIDE SEQUENCE [LARGE SCALE GENOMIC DNA]</scope>
    <source>
        <strain evidence="2 3">CCFEE 5792</strain>
    </source>
</reference>
<feature type="chain" id="PRO_5043687364" evidence="1">
    <location>
        <begin position="21"/>
        <end position="241"/>
    </location>
</feature>
<dbReference type="Proteomes" id="UP001358417">
    <property type="component" value="Unassembled WGS sequence"/>
</dbReference>
<name>A0AAV9NR53_9EURO</name>
<dbReference type="RefSeq" id="XP_064712118.1">
    <property type="nucleotide sequence ID" value="XM_064844258.1"/>
</dbReference>
<dbReference type="AlphaFoldDB" id="A0AAV9NR53"/>
<keyword evidence="1" id="KW-0732">Signal</keyword>
<dbReference type="GeneID" id="89968850"/>
<dbReference type="EMBL" id="JAVRRD010000001">
    <property type="protein sequence ID" value="KAK5064794.1"/>
    <property type="molecule type" value="Genomic_DNA"/>
</dbReference>
<protein>
    <submittedName>
        <fullName evidence="2">Uncharacterized protein</fullName>
    </submittedName>
</protein>
<dbReference type="PROSITE" id="PS51257">
    <property type="entry name" value="PROKAR_LIPOPROTEIN"/>
    <property type="match status" value="1"/>
</dbReference>
<gene>
    <name evidence="2" type="ORF">LTR84_000628</name>
</gene>
<evidence type="ECO:0000313" key="2">
    <source>
        <dbReference type="EMBL" id="KAK5064794.1"/>
    </source>
</evidence>
<sequence>MKSTMISSAATLFFAAIACAAPLTVRDSSVVITIKTGDGDSATTISVPLDQITATSRQSSQAVAASVSDSGVFCQAFSDVTATQPVGSVFSAGKDASYSATSSGGTESVSGDAVTIGSFLCSNSEGGVAPSASSSGAQTGSASSGTVRVQLEQSSDQFVQTDLPLDALVAVGNTNLGTRGLDLSLISADGADVTQVSCQVFSDVAGQKPLGNAATTATDATLSTDRNTPAVIGAIQCGVVA</sequence>
<organism evidence="2 3">
    <name type="scientific">Exophiala bonariae</name>
    <dbReference type="NCBI Taxonomy" id="1690606"/>
    <lineage>
        <taxon>Eukaryota</taxon>
        <taxon>Fungi</taxon>
        <taxon>Dikarya</taxon>
        <taxon>Ascomycota</taxon>
        <taxon>Pezizomycotina</taxon>
        <taxon>Eurotiomycetes</taxon>
        <taxon>Chaetothyriomycetidae</taxon>
        <taxon>Chaetothyriales</taxon>
        <taxon>Herpotrichiellaceae</taxon>
        <taxon>Exophiala</taxon>
    </lineage>
</organism>
<evidence type="ECO:0000313" key="3">
    <source>
        <dbReference type="Proteomes" id="UP001358417"/>
    </source>
</evidence>
<comment type="caution">
    <text evidence="2">The sequence shown here is derived from an EMBL/GenBank/DDBJ whole genome shotgun (WGS) entry which is preliminary data.</text>
</comment>
<proteinExistence type="predicted"/>
<keyword evidence="3" id="KW-1185">Reference proteome</keyword>
<accession>A0AAV9NR53</accession>
<feature type="signal peptide" evidence="1">
    <location>
        <begin position="1"/>
        <end position="20"/>
    </location>
</feature>
<evidence type="ECO:0000256" key="1">
    <source>
        <dbReference type="SAM" id="SignalP"/>
    </source>
</evidence>